<keyword evidence="1" id="KW-1133">Transmembrane helix</keyword>
<evidence type="ECO:0000256" key="1">
    <source>
        <dbReference type="SAM" id="Phobius"/>
    </source>
</evidence>
<evidence type="ECO:0000259" key="2">
    <source>
        <dbReference type="Pfam" id="PF00892"/>
    </source>
</evidence>
<dbReference type="EMBL" id="RCZK01000001">
    <property type="protein sequence ID" value="TPG15572.1"/>
    <property type="molecule type" value="Genomic_DNA"/>
</dbReference>
<feature type="domain" description="EamA" evidence="2">
    <location>
        <begin position="29"/>
        <end position="158"/>
    </location>
</feature>
<gene>
    <name evidence="3" type="ORF">EAH84_01895</name>
</gene>
<organism evidence="3 4">
    <name type="scientific">Sphingomonas oligophenolica</name>
    <dbReference type="NCBI Taxonomy" id="301154"/>
    <lineage>
        <taxon>Bacteria</taxon>
        <taxon>Pseudomonadati</taxon>
        <taxon>Pseudomonadota</taxon>
        <taxon>Alphaproteobacteria</taxon>
        <taxon>Sphingomonadales</taxon>
        <taxon>Sphingomonadaceae</taxon>
        <taxon>Sphingomonas</taxon>
    </lineage>
</organism>
<feature type="transmembrane region" description="Helical" evidence="1">
    <location>
        <begin position="199"/>
        <end position="221"/>
    </location>
</feature>
<dbReference type="GO" id="GO:0016020">
    <property type="term" value="C:membrane"/>
    <property type="evidence" value="ECO:0007669"/>
    <property type="project" value="InterPro"/>
</dbReference>
<feature type="transmembrane region" description="Helical" evidence="1">
    <location>
        <begin position="168"/>
        <end position="187"/>
    </location>
</feature>
<dbReference type="RefSeq" id="WP_140866799.1">
    <property type="nucleotide sequence ID" value="NZ_RCZK01000001.1"/>
</dbReference>
<feature type="transmembrane region" description="Helical" evidence="1">
    <location>
        <begin position="113"/>
        <end position="133"/>
    </location>
</feature>
<feature type="transmembrane region" description="Helical" evidence="1">
    <location>
        <begin position="257"/>
        <end position="276"/>
    </location>
</feature>
<evidence type="ECO:0000313" key="3">
    <source>
        <dbReference type="EMBL" id="TPG15572.1"/>
    </source>
</evidence>
<dbReference type="SUPFAM" id="SSF103481">
    <property type="entry name" value="Multidrug resistance efflux transporter EmrE"/>
    <property type="match status" value="2"/>
</dbReference>
<dbReference type="OrthoDB" id="8770617at2"/>
<dbReference type="InterPro" id="IPR037185">
    <property type="entry name" value="EmrE-like"/>
</dbReference>
<sequence length="317" mass="33127">MHPPTAPRKAIAAPSAPASVATAPPRFAFVAVVLANVALAFGPWFVRMADTGPVAAGFWRITLAIPFLIGLSFASGARPVRLERGVGLLLVAGGIAFAADLGSWHLGILRTTLANATLFGNSATLIFPIYGFLIARAWPTRVQALALFLAFCGAALLMGRSYELDPRHLAGDLLCILAGILYTVYFIAMARARATMAPLPALTLSTIASALPLLGFALLLGERVMPTHWGALIGLALASQVFGQGLMIYALGKLSPLVVGIALLMQPIVAGTVGWIVYDERLGLPDVVGVVLVGIALVLVRRGERPVAPAPIEAQNG</sequence>
<dbReference type="Pfam" id="PF00892">
    <property type="entry name" value="EamA"/>
    <property type="match status" value="2"/>
</dbReference>
<dbReference type="PANTHER" id="PTHR22911:SF76">
    <property type="entry name" value="EAMA DOMAIN-CONTAINING PROTEIN"/>
    <property type="match status" value="1"/>
</dbReference>
<feature type="transmembrane region" description="Helical" evidence="1">
    <location>
        <begin position="282"/>
        <end position="300"/>
    </location>
</feature>
<feature type="transmembrane region" description="Helical" evidence="1">
    <location>
        <begin position="86"/>
        <end position="107"/>
    </location>
</feature>
<feature type="domain" description="EamA" evidence="2">
    <location>
        <begin position="170"/>
        <end position="300"/>
    </location>
</feature>
<comment type="caution">
    <text evidence="3">The sequence shown here is derived from an EMBL/GenBank/DDBJ whole genome shotgun (WGS) entry which is preliminary data.</text>
</comment>
<proteinExistence type="predicted"/>
<dbReference type="InterPro" id="IPR000620">
    <property type="entry name" value="EamA_dom"/>
</dbReference>
<feature type="transmembrane region" description="Helical" evidence="1">
    <location>
        <begin position="27"/>
        <end position="46"/>
    </location>
</feature>
<dbReference type="Proteomes" id="UP000318413">
    <property type="component" value="Unassembled WGS sequence"/>
</dbReference>
<keyword evidence="1" id="KW-0812">Transmembrane</keyword>
<feature type="transmembrane region" description="Helical" evidence="1">
    <location>
        <begin position="58"/>
        <end position="74"/>
    </location>
</feature>
<dbReference type="PANTHER" id="PTHR22911">
    <property type="entry name" value="ACYL-MALONYL CONDENSING ENZYME-RELATED"/>
    <property type="match status" value="1"/>
</dbReference>
<accession>A0A502CS66</accession>
<evidence type="ECO:0000313" key="4">
    <source>
        <dbReference type="Proteomes" id="UP000318413"/>
    </source>
</evidence>
<reference evidence="3 4" key="1">
    <citation type="journal article" date="2019" name="Environ. Microbiol.">
        <title>Species interactions and distinct microbial communities in high Arctic permafrost affected cryosols are associated with the CH4 and CO2 gas fluxes.</title>
        <authorList>
            <person name="Altshuler I."/>
            <person name="Hamel J."/>
            <person name="Turney S."/>
            <person name="Magnuson E."/>
            <person name="Levesque R."/>
            <person name="Greer C."/>
            <person name="Whyte L.G."/>
        </authorList>
    </citation>
    <scope>NUCLEOTIDE SEQUENCE [LARGE SCALE GENOMIC DNA]</scope>
    <source>
        <strain evidence="3 4">S5.1</strain>
    </source>
</reference>
<feature type="transmembrane region" description="Helical" evidence="1">
    <location>
        <begin position="145"/>
        <end position="162"/>
    </location>
</feature>
<keyword evidence="1" id="KW-0472">Membrane</keyword>
<protein>
    <submittedName>
        <fullName evidence="3">DMT family transporter</fullName>
    </submittedName>
</protein>
<keyword evidence="4" id="KW-1185">Reference proteome</keyword>
<dbReference type="AlphaFoldDB" id="A0A502CS66"/>
<feature type="transmembrane region" description="Helical" evidence="1">
    <location>
        <begin position="227"/>
        <end position="250"/>
    </location>
</feature>
<name>A0A502CS66_9SPHN</name>